<evidence type="ECO:0000256" key="1">
    <source>
        <dbReference type="ARBA" id="ARBA00007689"/>
    </source>
</evidence>
<keyword evidence="4" id="KW-1185">Reference proteome</keyword>
<proteinExistence type="inferred from homology"/>
<evidence type="ECO:0000259" key="2">
    <source>
        <dbReference type="Pfam" id="PF03795"/>
    </source>
</evidence>
<name>A0ABS2JP41_9GAMM</name>
<comment type="similarity">
    <text evidence="1">Belongs to the YciI family.</text>
</comment>
<dbReference type="PANTHER" id="PTHR37828">
    <property type="entry name" value="GSR2449 PROTEIN"/>
    <property type="match status" value="1"/>
</dbReference>
<dbReference type="Pfam" id="PF03795">
    <property type="entry name" value="YCII"/>
    <property type="match status" value="1"/>
</dbReference>
<dbReference type="RefSeq" id="WP_204635892.1">
    <property type="nucleotide sequence ID" value="NZ_JADIKC010000003.1"/>
</dbReference>
<reference evidence="3 4" key="1">
    <citation type="submission" date="2020-10" db="EMBL/GenBank/DDBJ databases">
        <title>Phylogeny of dyella-like bacteria.</title>
        <authorList>
            <person name="Fu J."/>
        </authorList>
    </citation>
    <scope>NUCLEOTIDE SEQUENCE [LARGE SCALE GENOMIC DNA]</scope>
    <source>
        <strain evidence="3 4">THG-B117</strain>
    </source>
</reference>
<dbReference type="SUPFAM" id="SSF54909">
    <property type="entry name" value="Dimeric alpha+beta barrel"/>
    <property type="match status" value="1"/>
</dbReference>
<dbReference type="Gene3D" id="3.30.70.1060">
    <property type="entry name" value="Dimeric alpha+beta barrel"/>
    <property type="match status" value="1"/>
</dbReference>
<accession>A0ABS2JP41</accession>
<sequence length="91" mass="10054">MRVEGIAVKRYLVLAMRRPDFDPAVVQPHLDFLEGLRGGGRLELSGGFSDRSGGAYLMRAADMDEALSIVHQDPAYTSGGWDITVHEWNAH</sequence>
<dbReference type="PANTHER" id="PTHR37828:SF1">
    <property type="entry name" value="YCII-RELATED DOMAIN-CONTAINING PROTEIN"/>
    <property type="match status" value="1"/>
</dbReference>
<protein>
    <recommendedName>
        <fullName evidence="2">YCII-related domain-containing protein</fullName>
    </recommendedName>
</protein>
<dbReference type="InterPro" id="IPR005545">
    <property type="entry name" value="YCII"/>
</dbReference>
<evidence type="ECO:0000313" key="3">
    <source>
        <dbReference type="EMBL" id="MBM7120797.1"/>
    </source>
</evidence>
<dbReference type="Proteomes" id="UP001430065">
    <property type="component" value="Unassembled WGS sequence"/>
</dbReference>
<dbReference type="EMBL" id="JADIKC010000003">
    <property type="protein sequence ID" value="MBM7120797.1"/>
    <property type="molecule type" value="Genomic_DNA"/>
</dbReference>
<comment type="caution">
    <text evidence="3">The sequence shown here is derived from an EMBL/GenBank/DDBJ whole genome shotgun (WGS) entry which is preliminary data.</text>
</comment>
<gene>
    <name evidence="3" type="ORF">ISP20_06440</name>
</gene>
<organism evidence="3 4">
    <name type="scientific">Dyella kyungheensis</name>
    <dbReference type="NCBI Taxonomy" id="1242174"/>
    <lineage>
        <taxon>Bacteria</taxon>
        <taxon>Pseudomonadati</taxon>
        <taxon>Pseudomonadota</taxon>
        <taxon>Gammaproteobacteria</taxon>
        <taxon>Lysobacterales</taxon>
        <taxon>Rhodanobacteraceae</taxon>
        <taxon>Dyella</taxon>
    </lineage>
</organism>
<evidence type="ECO:0000313" key="4">
    <source>
        <dbReference type="Proteomes" id="UP001430065"/>
    </source>
</evidence>
<dbReference type="InterPro" id="IPR011008">
    <property type="entry name" value="Dimeric_a/b-barrel"/>
</dbReference>
<feature type="domain" description="YCII-related" evidence="2">
    <location>
        <begin position="10"/>
        <end position="88"/>
    </location>
</feature>